<dbReference type="PROSITE" id="PS51257">
    <property type="entry name" value="PROKAR_LIPOPROTEIN"/>
    <property type="match status" value="1"/>
</dbReference>
<comment type="caution">
    <text evidence="1">The sequence shown here is derived from an EMBL/GenBank/DDBJ whole genome shotgun (WGS) entry which is preliminary data.</text>
</comment>
<protein>
    <recommendedName>
        <fullName evidence="3">DUF5018 domain-containing protein</fullName>
    </recommendedName>
</protein>
<keyword evidence="2" id="KW-1185">Reference proteome</keyword>
<organism evidence="1 2">
    <name type="scientific">Sphingobacterium pedocola</name>
    <dbReference type="NCBI Taxonomy" id="2082722"/>
    <lineage>
        <taxon>Bacteria</taxon>
        <taxon>Pseudomonadati</taxon>
        <taxon>Bacteroidota</taxon>
        <taxon>Sphingobacteriia</taxon>
        <taxon>Sphingobacteriales</taxon>
        <taxon>Sphingobacteriaceae</taxon>
        <taxon>Sphingobacterium</taxon>
    </lineage>
</organism>
<dbReference type="Proteomes" id="UP000618319">
    <property type="component" value="Unassembled WGS sequence"/>
</dbReference>
<dbReference type="Gene3D" id="2.60.40.2340">
    <property type="match status" value="1"/>
</dbReference>
<evidence type="ECO:0000313" key="1">
    <source>
        <dbReference type="EMBL" id="MBE8719968.1"/>
    </source>
</evidence>
<accession>A0ABR9T3N6</accession>
<proteinExistence type="predicted"/>
<evidence type="ECO:0008006" key="3">
    <source>
        <dbReference type="Google" id="ProtNLM"/>
    </source>
</evidence>
<name>A0ABR9T3N6_9SPHI</name>
<dbReference type="EMBL" id="PSKQ01000017">
    <property type="protein sequence ID" value="MBE8719968.1"/>
    <property type="molecule type" value="Genomic_DNA"/>
</dbReference>
<dbReference type="RefSeq" id="WP_196937665.1">
    <property type="nucleotide sequence ID" value="NZ_MU158689.1"/>
</dbReference>
<gene>
    <name evidence="1" type="ORF">C4F40_04385</name>
</gene>
<sequence length="381" mass="42542">MKTKLRFDLNNIFIPLVCIISLFLACTKTELVDYQKEEKNRILEYKIKTATGELLGAIDNDNNTITVYIPYFISLSVLDATIKLDEGASLLDVEGELINLDGGLEPIPLGQNTKYIVESSTGARRSYTVIQKIAAHSSPLTVSYIGAVEGVTLEKPVHSLLRLTGNFESTNTQAKFYFKDKLTGKTHDDFVSINNIVSGSPNYVMTINILPTALAGEYEVSMEHLGRKTNLPDIKLKYTPGIPGFFLSTTKYAPGEEMILKAEGYGLLNGAVYDNNNGVFIGLKRVYLKMDKAYVYLTPEGFSEDLYNKEIPLEIISWNRSEVRVKFPNLPQGKYGTFYAFGKYFPFITDIGMGFYFDFDEQTNWGNGVLLSGISSTLEVL</sequence>
<evidence type="ECO:0000313" key="2">
    <source>
        <dbReference type="Proteomes" id="UP000618319"/>
    </source>
</evidence>
<reference evidence="1 2" key="1">
    <citation type="submission" date="2018-02" db="EMBL/GenBank/DDBJ databases">
        <title>Sphingobacterium KA21.</title>
        <authorList>
            <person name="Vasarhelyi B.M."/>
            <person name="Deshmukh S."/>
            <person name="Balint B."/>
            <person name="Kukolya J."/>
        </authorList>
    </citation>
    <scope>NUCLEOTIDE SEQUENCE [LARGE SCALE GENOMIC DNA]</scope>
    <source>
        <strain evidence="1 2">Ka21</strain>
    </source>
</reference>